<dbReference type="EMBL" id="CAJOBE010002709">
    <property type="protein sequence ID" value="CAF3839135.1"/>
    <property type="molecule type" value="Genomic_DNA"/>
</dbReference>
<protein>
    <submittedName>
        <fullName evidence="2">Uncharacterized protein</fullName>
    </submittedName>
</protein>
<evidence type="ECO:0000313" key="3">
    <source>
        <dbReference type="Proteomes" id="UP000663874"/>
    </source>
</evidence>
<proteinExistence type="predicted"/>
<organism evidence="2 3">
    <name type="scientific">Rotaria sordida</name>
    <dbReference type="NCBI Taxonomy" id="392033"/>
    <lineage>
        <taxon>Eukaryota</taxon>
        <taxon>Metazoa</taxon>
        <taxon>Spiralia</taxon>
        <taxon>Gnathifera</taxon>
        <taxon>Rotifera</taxon>
        <taxon>Eurotatoria</taxon>
        <taxon>Bdelloidea</taxon>
        <taxon>Philodinida</taxon>
        <taxon>Philodinidae</taxon>
        <taxon>Rotaria</taxon>
    </lineage>
</organism>
<dbReference type="Proteomes" id="UP000663823">
    <property type="component" value="Unassembled WGS sequence"/>
</dbReference>
<evidence type="ECO:0000313" key="1">
    <source>
        <dbReference type="EMBL" id="CAF3826991.1"/>
    </source>
</evidence>
<dbReference type="AlphaFoldDB" id="A0A819DNV0"/>
<name>A0A819DNV0_9BILA</name>
<evidence type="ECO:0000313" key="2">
    <source>
        <dbReference type="EMBL" id="CAF3839135.1"/>
    </source>
</evidence>
<reference evidence="2" key="1">
    <citation type="submission" date="2021-02" db="EMBL/GenBank/DDBJ databases">
        <authorList>
            <person name="Nowell W R."/>
        </authorList>
    </citation>
    <scope>NUCLEOTIDE SEQUENCE</scope>
</reference>
<sequence>MEKKGAFRIYWPPLFPNIWLPECDYMQLDVSVRNQSSPNMPSVEGDDHDYNINNGEKMIFYYDIGDKNYSYDDDNNYGWNDDQQQQQIELSENDVDAVSNNLLLLDSSIQNSIEMSFHLDAFIPTLMTLLTSATTILHWQISKQHDLPPTSLS</sequence>
<comment type="caution">
    <text evidence="2">The sequence shown here is derived from an EMBL/GenBank/DDBJ whole genome shotgun (WGS) entry which is preliminary data.</text>
</comment>
<dbReference type="Proteomes" id="UP000663874">
    <property type="component" value="Unassembled WGS sequence"/>
</dbReference>
<accession>A0A819DNV0</accession>
<gene>
    <name evidence="2" type="ORF">FNK824_LOCUS17233</name>
    <name evidence="1" type="ORF">OTI717_LOCUS19756</name>
</gene>
<dbReference type="EMBL" id="CAJOAX010002927">
    <property type="protein sequence ID" value="CAF3826991.1"/>
    <property type="molecule type" value="Genomic_DNA"/>
</dbReference>